<reference evidence="1" key="1">
    <citation type="submission" date="2007-06" db="EMBL/GenBank/DDBJ databases">
        <authorList>
            <person name="Fulton L."/>
            <person name="Clifton S."/>
            <person name="Fulton B."/>
            <person name="Xu J."/>
            <person name="Minx P."/>
            <person name="Pepin K.H."/>
            <person name="Johnson M."/>
            <person name="Thiruvilangam P."/>
            <person name="Bhonagiri V."/>
            <person name="Nash W.E."/>
            <person name="Mardis E.R."/>
            <person name="Wilson R.K."/>
        </authorList>
    </citation>
    <scope>NUCLEOTIDE SEQUENCE [LARGE SCALE GENOMIC DNA]</scope>
    <source>
        <strain evidence="1">ATCC 8492</strain>
    </source>
</reference>
<comment type="caution">
    <text evidence="1">The sequence shown here is derived from an EMBL/GenBank/DDBJ whole genome shotgun (WGS) entry which is preliminary data.</text>
</comment>
<protein>
    <submittedName>
        <fullName evidence="1">Uncharacterized protein</fullName>
    </submittedName>
</protein>
<dbReference type="Proteomes" id="UP000004110">
    <property type="component" value="Unassembled WGS sequence"/>
</dbReference>
<sequence>MHCYIGYKLSYEADTEKYFYKSKYLLLLMVCITKS</sequence>
<keyword evidence="2" id="KW-1185">Reference proteome</keyword>
<name>A0ABC9NAW7_BACUC</name>
<accession>A0ABC9NAW7</accession>
<reference evidence="1" key="2">
    <citation type="submission" date="2013-11" db="EMBL/GenBank/DDBJ databases">
        <title>Draft genome sequence of Bacteroides uniformis (ATCC 8492).</title>
        <authorList>
            <person name="Sudarsanam P."/>
            <person name="Ley R."/>
            <person name="Guruge J."/>
            <person name="Turnbaugh P.J."/>
            <person name="Mahowald M."/>
            <person name="Liep D."/>
            <person name="Gordon J."/>
        </authorList>
    </citation>
    <scope>NUCLEOTIDE SEQUENCE</scope>
    <source>
        <strain evidence="1">ATCC 8492</strain>
    </source>
</reference>
<organism evidence="1 2">
    <name type="scientific">Bacteroides uniformis (strain ATCC 8492 / DSM 6597 / CCUG 4942 / CIP 103695 / JCM 5828 / KCTC 5204 / NCTC 13054 / VPI 0061)</name>
    <dbReference type="NCBI Taxonomy" id="411479"/>
    <lineage>
        <taxon>Bacteria</taxon>
        <taxon>Pseudomonadati</taxon>
        <taxon>Bacteroidota</taxon>
        <taxon>Bacteroidia</taxon>
        <taxon>Bacteroidales</taxon>
        <taxon>Bacteroidaceae</taxon>
        <taxon>Bacteroides</taxon>
    </lineage>
</organism>
<dbReference type="EMBL" id="AAYH02000044">
    <property type="protein sequence ID" value="EDO53937.1"/>
    <property type="molecule type" value="Genomic_DNA"/>
</dbReference>
<gene>
    <name evidence="1" type="ORF">BACUNI_02558</name>
</gene>
<proteinExistence type="predicted"/>
<dbReference type="AlphaFoldDB" id="A0ABC9NAW7"/>
<evidence type="ECO:0000313" key="2">
    <source>
        <dbReference type="Proteomes" id="UP000004110"/>
    </source>
</evidence>
<evidence type="ECO:0000313" key="1">
    <source>
        <dbReference type="EMBL" id="EDO53937.1"/>
    </source>
</evidence>